<dbReference type="STRING" id="94869.SAMN04488529_11575"/>
<evidence type="ECO:0000313" key="2">
    <source>
        <dbReference type="EMBL" id="SDP76066.1"/>
    </source>
</evidence>
<organism evidence="2 3">
    <name type="scientific">Clostridium gasigenes</name>
    <dbReference type="NCBI Taxonomy" id="94869"/>
    <lineage>
        <taxon>Bacteria</taxon>
        <taxon>Bacillati</taxon>
        <taxon>Bacillota</taxon>
        <taxon>Clostridia</taxon>
        <taxon>Eubacteriales</taxon>
        <taxon>Clostridiaceae</taxon>
        <taxon>Clostridium</taxon>
    </lineage>
</organism>
<sequence length="59" mass="7057">MTSKNKNDLKNRKRYTASFDLKLFDALMTHSKETEVPFSELLDRCLKMYLEENNLIDKE</sequence>
<feature type="domain" description="Predicted DNA-binding protein ribbon-helix-helix" evidence="1">
    <location>
        <begin position="11"/>
        <end position="52"/>
    </location>
</feature>
<evidence type="ECO:0000259" key="1">
    <source>
        <dbReference type="Pfam" id="PF12651"/>
    </source>
</evidence>
<accession>A0A1H0VDA1</accession>
<dbReference type="Pfam" id="PF12651">
    <property type="entry name" value="RHH_3"/>
    <property type="match status" value="1"/>
</dbReference>
<evidence type="ECO:0000313" key="3">
    <source>
        <dbReference type="Proteomes" id="UP000198597"/>
    </source>
</evidence>
<dbReference type="RefSeq" id="WP_089972412.1">
    <property type="nucleotide sequence ID" value="NZ_FNJM01000015.1"/>
</dbReference>
<gene>
    <name evidence="2" type="ORF">SAMN04488529_11575</name>
</gene>
<reference evidence="2 3" key="1">
    <citation type="submission" date="2016-10" db="EMBL/GenBank/DDBJ databases">
        <authorList>
            <person name="de Groot N.N."/>
        </authorList>
    </citation>
    <scope>NUCLEOTIDE SEQUENCE [LARGE SCALE GENOMIC DNA]</scope>
    <source>
        <strain evidence="2 3">DSM 12272</strain>
    </source>
</reference>
<name>A0A1H0VDA1_9CLOT</name>
<protein>
    <submittedName>
        <fullName evidence="2">Ribbon-helix-helix domain-containing protein</fullName>
    </submittedName>
</protein>
<dbReference type="EMBL" id="FNJM01000015">
    <property type="protein sequence ID" value="SDP76066.1"/>
    <property type="molecule type" value="Genomic_DNA"/>
</dbReference>
<keyword evidence="3" id="KW-1185">Reference proteome</keyword>
<proteinExistence type="predicted"/>
<dbReference type="Proteomes" id="UP000198597">
    <property type="component" value="Unassembled WGS sequence"/>
</dbReference>
<dbReference type="InterPro" id="IPR038733">
    <property type="entry name" value="Predicted_DNA_bind_prot_RHH"/>
</dbReference>
<dbReference type="AlphaFoldDB" id="A0A1H0VDA1"/>